<dbReference type="EMBL" id="JAGRRH010000027">
    <property type="protein sequence ID" value="KAG7340758.1"/>
    <property type="molecule type" value="Genomic_DNA"/>
</dbReference>
<reference evidence="3" key="2">
    <citation type="submission" date="2021-04" db="EMBL/GenBank/DDBJ databases">
        <authorList>
            <person name="Podell S."/>
        </authorList>
    </citation>
    <scope>NUCLEOTIDE SEQUENCE</scope>
    <source>
        <strain evidence="3">Hildebrandi</strain>
    </source>
</reference>
<reference evidence="3" key="1">
    <citation type="journal article" date="2021" name="Sci. Rep.">
        <title>Diploid genomic architecture of Nitzschia inconspicua, an elite biomass production diatom.</title>
        <authorList>
            <person name="Oliver A."/>
            <person name="Podell S."/>
            <person name="Pinowska A."/>
            <person name="Traller J.C."/>
            <person name="Smith S.R."/>
            <person name="McClure R."/>
            <person name="Beliaev A."/>
            <person name="Bohutskyi P."/>
            <person name="Hill E.A."/>
            <person name="Rabines A."/>
            <person name="Zheng H."/>
            <person name="Allen L.Z."/>
            <person name="Kuo A."/>
            <person name="Grigoriev I.V."/>
            <person name="Allen A.E."/>
            <person name="Hazlebeck D."/>
            <person name="Allen E.E."/>
        </authorList>
    </citation>
    <scope>NUCLEOTIDE SEQUENCE</scope>
    <source>
        <strain evidence="3">Hildebrandi</strain>
    </source>
</reference>
<evidence type="ECO:0000259" key="2">
    <source>
        <dbReference type="Pfam" id="PF00085"/>
    </source>
</evidence>
<accession>A0A9K3KD49</accession>
<feature type="compositionally biased region" description="Low complexity" evidence="1">
    <location>
        <begin position="41"/>
        <end position="50"/>
    </location>
</feature>
<feature type="domain" description="Thioredoxin" evidence="2">
    <location>
        <begin position="93"/>
        <end position="169"/>
    </location>
</feature>
<proteinExistence type="predicted"/>
<dbReference type="AlphaFoldDB" id="A0A9K3KD49"/>
<dbReference type="OrthoDB" id="2121326at2759"/>
<dbReference type="CDD" id="cd02947">
    <property type="entry name" value="TRX_family"/>
    <property type="match status" value="1"/>
</dbReference>
<dbReference type="Proteomes" id="UP000693970">
    <property type="component" value="Unassembled WGS sequence"/>
</dbReference>
<dbReference type="InterPro" id="IPR013766">
    <property type="entry name" value="Thioredoxin_domain"/>
</dbReference>
<organism evidence="3 4">
    <name type="scientific">Nitzschia inconspicua</name>
    <dbReference type="NCBI Taxonomy" id="303405"/>
    <lineage>
        <taxon>Eukaryota</taxon>
        <taxon>Sar</taxon>
        <taxon>Stramenopiles</taxon>
        <taxon>Ochrophyta</taxon>
        <taxon>Bacillariophyta</taxon>
        <taxon>Bacillariophyceae</taxon>
        <taxon>Bacillariophycidae</taxon>
        <taxon>Bacillariales</taxon>
        <taxon>Bacillariaceae</taxon>
        <taxon>Nitzschia</taxon>
    </lineage>
</organism>
<keyword evidence="4" id="KW-1185">Reference proteome</keyword>
<feature type="compositionally biased region" description="Low complexity" evidence="1">
    <location>
        <begin position="62"/>
        <end position="83"/>
    </location>
</feature>
<gene>
    <name evidence="3" type="ORF">IV203_024301</name>
</gene>
<feature type="region of interest" description="Disordered" evidence="1">
    <location>
        <begin position="1"/>
        <end position="84"/>
    </location>
</feature>
<name>A0A9K3KD49_9STRA</name>
<sequence length="241" mass="26665">MIKPYKAPVQHSVGKLRSRSSGTSSSPPTSRKNSVATHNIASSTASSSTSPRSFEDRMRGILGQQQQEERQQQQGSTSSSLSRNLPSNLHYCHTLQQYKELVAEETDSLVFVGFFASEWCKACQAAVPWFHRMASLYPQIKFVHVPVTAQNVNLHQGLGVERLPSGHIYHPTLGLIEDNVRLTKSFLAGSQSRVAQLLQWYLQGSCELMGVGDTRDPMDMKPKTTVAVPKPVQVSTKTILN</sequence>
<feature type="compositionally biased region" description="Low complexity" evidence="1">
    <location>
        <begin position="19"/>
        <end position="31"/>
    </location>
</feature>
<evidence type="ECO:0000256" key="1">
    <source>
        <dbReference type="SAM" id="MobiDB-lite"/>
    </source>
</evidence>
<evidence type="ECO:0000313" key="3">
    <source>
        <dbReference type="EMBL" id="KAG7340758.1"/>
    </source>
</evidence>
<evidence type="ECO:0000313" key="4">
    <source>
        <dbReference type="Proteomes" id="UP000693970"/>
    </source>
</evidence>
<dbReference type="Pfam" id="PF00085">
    <property type="entry name" value="Thioredoxin"/>
    <property type="match status" value="1"/>
</dbReference>
<comment type="caution">
    <text evidence="3">The sequence shown here is derived from an EMBL/GenBank/DDBJ whole genome shotgun (WGS) entry which is preliminary data.</text>
</comment>
<protein>
    <submittedName>
        <fullName evidence="3">Thioredoxin</fullName>
    </submittedName>
</protein>